<dbReference type="PANTHER" id="PTHR46481">
    <property type="entry name" value="ZINC FINGER BED DOMAIN-CONTAINING PROTEIN 4"/>
    <property type="match status" value="1"/>
</dbReference>
<accession>A0AAD9TW05</accession>
<gene>
    <name evidence="1" type="ORF">Ddye_024562</name>
</gene>
<reference evidence="1" key="1">
    <citation type="journal article" date="2023" name="Plant J.">
        <title>Genome sequences and population genomics provide insights into the demographic history, inbreeding, and mutation load of two 'living fossil' tree species of Dipteronia.</title>
        <authorList>
            <person name="Feng Y."/>
            <person name="Comes H.P."/>
            <person name="Chen J."/>
            <person name="Zhu S."/>
            <person name="Lu R."/>
            <person name="Zhang X."/>
            <person name="Li P."/>
            <person name="Qiu J."/>
            <person name="Olsen K.M."/>
            <person name="Qiu Y."/>
        </authorList>
    </citation>
    <scope>NUCLEOTIDE SEQUENCE</scope>
    <source>
        <strain evidence="1">KIB01</strain>
    </source>
</reference>
<sequence>MIKRGTRAMCNFCKKDYAATPSKNVLLKGKRFRELTRNACPGFDIPSRRTVTRNVLQLYADEKATLKSLFSAKKFKPCAELEKIVCGRVVVMDAPIRWNSTCLMLETALIFQKAFENIEDDDELYNSYSMRVKVEGKGKDHLIWYIGIKQRSL</sequence>
<name>A0AAD9TW05_9ROSI</name>
<evidence type="ECO:0000313" key="2">
    <source>
        <dbReference type="Proteomes" id="UP001280121"/>
    </source>
</evidence>
<proteinExistence type="predicted"/>
<dbReference type="InterPro" id="IPR052035">
    <property type="entry name" value="ZnF_BED_domain_contain"/>
</dbReference>
<dbReference type="Proteomes" id="UP001280121">
    <property type="component" value="Unassembled WGS sequence"/>
</dbReference>
<organism evidence="1 2">
    <name type="scientific">Dipteronia dyeriana</name>
    <dbReference type="NCBI Taxonomy" id="168575"/>
    <lineage>
        <taxon>Eukaryota</taxon>
        <taxon>Viridiplantae</taxon>
        <taxon>Streptophyta</taxon>
        <taxon>Embryophyta</taxon>
        <taxon>Tracheophyta</taxon>
        <taxon>Spermatophyta</taxon>
        <taxon>Magnoliopsida</taxon>
        <taxon>eudicotyledons</taxon>
        <taxon>Gunneridae</taxon>
        <taxon>Pentapetalae</taxon>
        <taxon>rosids</taxon>
        <taxon>malvids</taxon>
        <taxon>Sapindales</taxon>
        <taxon>Sapindaceae</taxon>
        <taxon>Hippocastanoideae</taxon>
        <taxon>Acereae</taxon>
        <taxon>Dipteronia</taxon>
    </lineage>
</organism>
<dbReference type="AlphaFoldDB" id="A0AAD9TW05"/>
<comment type="caution">
    <text evidence="1">The sequence shown here is derived from an EMBL/GenBank/DDBJ whole genome shotgun (WGS) entry which is preliminary data.</text>
</comment>
<evidence type="ECO:0000313" key="1">
    <source>
        <dbReference type="EMBL" id="KAK2642799.1"/>
    </source>
</evidence>
<dbReference type="EMBL" id="JANJYI010000007">
    <property type="protein sequence ID" value="KAK2642799.1"/>
    <property type="molecule type" value="Genomic_DNA"/>
</dbReference>
<dbReference type="PANTHER" id="PTHR46481:SF8">
    <property type="entry name" value="ZINC FINGER BED DOMAIN-CONTAINING PROTEIN RICESLEEPER 1-LIKE"/>
    <property type="match status" value="1"/>
</dbReference>
<keyword evidence="2" id="KW-1185">Reference proteome</keyword>
<protein>
    <submittedName>
        <fullName evidence="1">Uncharacterized protein</fullName>
    </submittedName>
</protein>